<dbReference type="PANTHER" id="PTHR31859:SF1">
    <property type="entry name" value="TETRATRICOPEPTIDE REPEAT PROTEIN 39C"/>
    <property type="match status" value="1"/>
</dbReference>
<dbReference type="HOGENOM" id="CLU_010086_4_1_1"/>
<organism evidence="1 2">
    <name type="scientific">Tribolium castaneum</name>
    <name type="common">Red flour beetle</name>
    <dbReference type="NCBI Taxonomy" id="7070"/>
    <lineage>
        <taxon>Eukaryota</taxon>
        <taxon>Metazoa</taxon>
        <taxon>Ecdysozoa</taxon>
        <taxon>Arthropoda</taxon>
        <taxon>Hexapoda</taxon>
        <taxon>Insecta</taxon>
        <taxon>Pterygota</taxon>
        <taxon>Neoptera</taxon>
        <taxon>Endopterygota</taxon>
        <taxon>Coleoptera</taxon>
        <taxon>Polyphaga</taxon>
        <taxon>Cucujiformia</taxon>
        <taxon>Tenebrionidae</taxon>
        <taxon>Tenebrionidae incertae sedis</taxon>
        <taxon>Tribolium</taxon>
    </lineage>
</organism>
<dbReference type="InterPro" id="IPR019412">
    <property type="entry name" value="IML2/TPR_39"/>
</dbReference>
<dbReference type="InParanoid" id="D6WUT8"/>
<protein>
    <submittedName>
        <fullName evidence="1">Tetratricopeptide repeat protein 39C-like Protein</fullName>
    </submittedName>
</protein>
<proteinExistence type="predicted"/>
<dbReference type="EMBL" id="KQ971363">
    <property type="protein sequence ID" value="EFA07796.2"/>
    <property type="molecule type" value="Genomic_DNA"/>
</dbReference>
<evidence type="ECO:0000313" key="1">
    <source>
        <dbReference type="EMBL" id="EFA07796.2"/>
    </source>
</evidence>
<dbReference type="PANTHER" id="PTHR31859">
    <property type="entry name" value="TETRATRICOPEPTIDE REPEAT PROTEIN 39 FAMILY MEMBER"/>
    <property type="match status" value="1"/>
</dbReference>
<dbReference type="GO" id="GO:0060271">
    <property type="term" value="P:cilium assembly"/>
    <property type="evidence" value="ECO:0000318"/>
    <property type="project" value="GO_Central"/>
</dbReference>
<name>D6WUT8_TRICA</name>
<dbReference type="eggNOG" id="KOG3783">
    <property type="taxonomic scope" value="Eukaryota"/>
</dbReference>
<sequence>MASNVPEKNEENVPDWVLAKRGINFLINNNAKEAQELFSSYPESLPMCAGYSFAAFMDALMTFEDDKLNLATSVLKEVERKCTSETGWFKSVKKAFGSSDNNSLAENLETQIILADSQVCLAILTFLQQDISGYFKGGWVLRKAWKVYQGTYQEILHLYKEAGGEVGAPLPEVVMEPLSPGECSSTGSEASKSDPLNGYTKKIPYSHSAILTHTQTDSSSGCSTPNSMKNNCSRSSIDASALSFLKKSLSVNSALSKHTAKAEWSLSLAYFTSTFHLFSPTDKLRSAQVDKETIERLMGAVSFGYGLFQLGISLLPPSLLRLTNFLGFGGNRQNGIACLMYAREGIDMRAPLATLSLLWYHTIVRPFYALDGSNVQAGVNAATQLLQESEGEYGQSALFLFFKGRVNRLNSDIPNALKSFQSSVENATQREIKILALHEVGWCHLIQLDYCNAENTFSYLKSWSRWSRAFYSYLAGICCGSCRNSSSLTNIKEIKTGVTLGTKGNQLDEFLSRRAKCCPSDDDELSTLPAIFWKLLVYEMLYLWNALPSCLPQNIEQIKRDCEQVGDGMEPMLGLSKLILGCCNCIQRQFSAGIANFRQCLDLRKGCPNNAVDAHVSAFSQYELGALLIKTNETKAEGKLLLQNIAQYKDYDFEQRLNVRVHSMLKHL</sequence>
<dbReference type="Proteomes" id="UP000007266">
    <property type="component" value="Linkage group 8"/>
</dbReference>
<accession>D6WUT8</accession>
<evidence type="ECO:0000313" key="2">
    <source>
        <dbReference type="Proteomes" id="UP000007266"/>
    </source>
</evidence>
<dbReference type="STRING" id="7070.D6WUT8"/>
<dbReference type="Pfam" id="PF10300">
    <property type="entry name" value="Iml2-TPR_39"/>
    <property type="match status" value="1"/>
</dbReference>
<gene>
    <name evidence="1" type="primary">AUGUSTUS-3.0.2_05357</name>
    <name evidence="1" type="ORF">TcasGA2_TC005357</name>
</gene>
<reference evidence="1 2" key="1">
    <citation type="journal article" date="2008" name="Nature">
        <title>The genome of the model beetle and pest Tribolium castaneum.</title>
        <authorList>
            <consortium name="Tribolium Genome Sequencing Consortium"/>
            <person name="Richards S."/>
            <person name="Gibbs R.A."/>
            <person name="Weinstock G.M."/>
            <person name="Brown S.J."/>
            <person name="Denell R."/>
            <person name="Beeman R.W."/>
            <person name="Gibbs R."/>
            <person name="Beeman R.W."/>
            <person name="Brown S.J."/>
            <person name="Bucher G."/>
            <person name="Friedrich M."/>
            <person name="Grimmelikhuijzen C.J."/>
            <person name="Klingler M."/>
            <person name="Lorenzen M."/>
            <person name="Richards S."/>
            <person name="Roth S."/>
            <person name="Schroder R."/>
            <person name="Tautz D."/>
            <person name="Zdobnov E.M."/>
            <person name="Muzny D."/>
            <person name="Gibbs R.A."/>
            <person name="Weinstock G.M."/>
            <person name="Attaway T."/>
            <person name="Bell S."/>
            <person name="Buhay C.J."/>
            <person name="Chandrabose M.N."/>
            <person name="Chavez D."/>
            <person name="Clerk-Blankenburg K.P."/>
            <person name="Cree A."/>
            <person name="Dao M."/>
            <person name="Davis C."/>
            <person name="Chacko J."/>
            <person name="Dinh H."/>
            <person name="Dugan-Rocha S."/>
            <person name="Fowler G."/>
            <person name="Garner T.T."/>
            <person name="Garnes J."/>
            <person name="Gnirke A."/>
            <person name="Hawes A."/>
            <person name="Hernandez J."/>
            <person name="Hines S."/>
            <person name="Holder M."/>
            <person name="Hume J."/>
            <person name="Jhangiani S.N."/>
            <person name="Joshi V."/>
            <person name="Khan Z.M."/>
            <person name="Jackson L."/>
            <person name="Kovar C."/>
            <person name="Kowis A."/>
            <person name="Lee S."/>
            <person name="Lewis L.R."/>
            <person name="Margolis J."/>
            <person name="Morgan M."/>
            <person name="Nazareth L.V."/>
            <person name="Nguyen N."/>
            <person name="Okwuonu G."/>
            <person name="Parker D."/>
            <person name="Richards S."/>
            <person name="Ruiz S.J."/>
            <person name="Santibanez J."/>
            <person name="Savard J."/>
            <person name="Scherer S.E."/>
            <person name="Schneider B."/>
            <person name="Sodergren E."/>
            <person name="Tautz D."/>
            <person name="Vattahil S."/>
            <person name="Villasana D."/>
            <person name="White C.S."/>
            <person name="Wright R."/>
            <person name="Park Y."/>
            <person name="Beeman R.W."/>
            <person name="Lord J."/>
            <person name="Oppert B."/>
            <person name="Lorenzen M."/>
            <person name="Brown S."/>
            <person name="Wang L."/>
            <person name="Savard J."/>
            <person name="Tautz D."/>
            <person name="Richards S."/>
            <person name="Weinstock G."/>
            <person name="Gibbs R.A."/>
            <person name="Liu Y."/>
            <person name="Worley K."/>
            <person name="Weinstock G."/>
            <person name="Elsik C.G."/>
            <person name="Reese J.T."/>
            <person name="Elhaik E."/>
            <person name="Landan G."/>
            <person name="Graur D."/>
            <person name="Arensburger P."/>
            <person name="Atkinson P."/>
            <person name="Beeman R.W."/>
            <person name="Beidler J."/>
            <person name="Brown S.J."/>
            <person name="Demuth J.P."/>
            <person name="Drury D.W."/>
            <person name="Du Y.Z."/>
            <person name="Fujiwara H."/>
            <person name="Lorenzen M."/>
            <person name="Maselli V."/>
            <person name="Osanai M."/>
            <person name="Park Y."/>
            <person name="Robertson H.M."/>
            <person name="Tu Z."/>
            <person name="Wang J.J."/>
            <person name="Wang S."/>
            <person name="Richards S."/>
            <person name="Song H."/>
            <person name="Zhang L."/>
            <person name="Sodergren E."/>
            <person name="Werner D."/>
            <person name="Stanke M."/>
            <person name="Morgenstern B."/>
            <person name="Solovyev V."/>
            <person name="Kosarev P."/>
            <person name="Brown G."/>
            <person name="Chen H.C."/>
            <person name="Ermolaeva O."/>
            <person name="Hlavina W."/>
            <person name="Kapustin Y."/>
            <person name="Kiryutin B."/>
            <person name="Kitts P."/>
            <person name="Maglott D."/>
            <person name="Pruitt K."/>
            <person name="Sapojnikov V."/>
            <person name="Souvorov A."/>
            <person name="Mackey A.J."/>
            <person name="Waterhouse R.M."/>
            <person name="Wyder S."/>
            <person name="Zdobnov E.M."/>
            <person name="Zdobnov E.M."/>
            <person name="Wyder S."/>
            <person name="Kriventseva E.V."/>
            <person name="Kadowaki T."/>
            <person name="Bork P."/>
            <person name="Aranda M."/>
            <person name="Bao R."/>
            <person name="Beermann A."/>
            <person name="Berns N."/>
            <person name="Bolognesi R."/>
            <person name="Bonneton F."/>
            <person name="Bopp D."/>
            <person name="Brown S.J."/>
            <person name="Bucher G."/>
            <person name="Butts T."/>
            <person name="Chaumot A."/>
            <person name="Denell R.E."/>
            <person name="Ferrier D.E."/>
            <person name="Friedrich M."/>
            <person name="Gordon C.M."/>
            <person name="Jindra M."/>
            <person name="Klingler M."/>
            <person name="Lan Q."/>
            <person name="Lattorff H.M."/>
            <person name="Laudet V."/>
            <person name="von Levetsow C."/>
            <person name="Liu Z."/>
            <person name="Lutz R."/>
            <person name="Lynch J.A."/>
            <person name="da Fonseca R.N."/>
            <person name="Posnien N."/>
            <person name="Reuter R."/>
            <person name="Roth S."/>
            <person name="Savard J."/>
            <person name="Schinko J.B."/>
            <person name="Schmitt C."/>
            <person name="Schoppmeier M."/>
            <person name="Schroder R."/>
            <person name="Shippy T.D."/>
            <person name="Simonnet F."/>
            <person name="Marques-Souza H."/>
            <person name="Tautz D."/>
            <person name="Tomoyasu Y."/>
            <person name="Trauner J."/>
            <person name="Van der Zee M."/>
            <person name="Vervoort M."/>
            <person name="Wittkopp N."/>
            <person name="Wimmer E.A."/>
            <person name="Yang X."/>
            <person name="Jones A.K."/>
            <person name="Sattelle D.B."/>
            <person name="Ebert P.R."/>
            <person name="Nelson D."/>
            <person name="Scott J.G."/>
            <person name="Beeman R.W."/>
            <person name="Muthukrishnan S."/>
            <person name="Kramer K.J."/>
            <person name="Arakane Y."/>
            <person name="Beeman R.W."/>
            <person name="Zhu Q."/>
            <person name="Hogenkamp D."/>
            <person name="Dixit R."/>
            <person name="Oppert B."/>
            <person name="Jiang H."/>
            <person name="Zou Z."/>
            <person name="Marshall J."/>
            <person name="Elpidina E."/>
            <person name="Vinokurov K."/>
            <person name="Oppert C."/>
            <person name="Zou Z."/>
            <person name="Evans J."/>
            <person name="Lu Z."/>
            <person name="Zhao P."/>
            <person name="Sumathipala N."/>
            <person name="Altincicek B."/>
            <person name="Vilcinskas A."/>
            <person name="Williams M."/>
            <person name="Hultmark D."/>
            <person name="Hetru C."/>
            <person name="Jiang H."/>
            <person name="Grimmelikhuijzen C.J."/>
            <person name="Hauser F."/>
            <person name="Cazzamali G."/>
            <person name="Williamson M."/>
            <person name="Park Y."/>
            <person name="Li B."/>
            <person name="Tanaka Y."/>
            <person name="Predel R."/>
            <person name="Neupert S."/>
            <person name="Schachtner J."/>
            <person name="Verleyen P."/>
            <person name="Raible F."/>
            <person name="Bork P."/>
            <person name="Friedrich M."/>
            <person name="Walden K.K."/>
            <person name="Robertson H.M."/>
            <person name="Angeli S."/>
            <person name="Foret S."/>
            <person name="Bucher G."/>
            <person name="Schuetz S."/>
            <person name="Maleszka R."/>
            <person name="Wimmer E.A."/>
            <person name="Beeman R.W."/>
            <person name="Lorenzen M."/>
            <person name="Tomoyasu Y."/>
            <person name="Miller S.C."/>
            <person name="Grossmann D."/>
            <person name="Bucher G."/>
        </authorList>
    </citation>
    <scope>NUCLEOTIDE SEQUENCE [LARGE SCALE GENOMIC DNA]</scope>
    <source>
        <strain evidence="1 2">Georgia GA2</strain>
    </source>
</reference>
<dbReference type="OMA" id="ANCILML"/>
<dbReference type="OrthoDB" id="2154985at2759"/>
<keyword evidence="2" id="KW-1185">Reference proteome</keyword>
<reference evidence="1 2" key="2">
    <citation type="journal article" date="2010" name="Nucleic Acids Res.">
        <title>BeetleBase in 2010: revisions to provide comprehensive genomic information for Tribolium castaneum.</title>
        <authorList>
            <person name="Kim H.S."/>
            <person name="Murphy T."/>
            <person name="Xia J."/>
            <person name="Caragea D."/>
            <person name="Park Y."/>
            <person name="Beeman R.W."/>
            <person name="Lorenzen M.D."/>
            <person name="Butcher S."/>
            <person name="Manak J.R."/>
            <person name="Brown S.J."/>
        </authorList>
    </citation>
    <scope>GENOME REANNOTATION</scope>
    <source>
        <strain evidence="1 2">Georgia GA2</strain>
    </source>
</reference>
<dbReference type="AlphaFoldDB" id="D6WUT8"/>